<name>A0AA38IZR7_9CUCU</name>
<comment type="caution">
    <text evidence="1">The sequence shown here is derived from an EMBL/GenBank/DDBJ whole genome shotgun (WGS) entry which is preliminary data.</text>
</comment>
<protein>
    <submittedName>
        <fullName evidence="1">Uncharacterized protein</fullName>
    </submittedName>
</protein>
<evidence type="ECO:0000313" key="2">
    <source>
        <dbReference type="Proteomes" id="UP001168821"/>
    </source>
</evidence>
<sequence>MGTSRYSGRKLILICDFIDTAKNRRLGQTKACIWRVKLQEIKLFIPRTGCFHPIHIKSCSDLGTNSRDGLFELHRPESIHEVCFMSSGLLEGNSLERPQDGCAD</sequence>
<dbReference type="Proteomes" id="UP001168821">
    <property type="component" value="Unassembled WGS sequence"/>
</dbReference>
<dbReference type="EMBL" id="JALNTZ010000002">
    <property type="protein sequence ID" value="KAJ3663934.1"/>
    <property type="molecule type" value="Genomic_DNA"/>
</dbReference>
<accession>A0AA38IZR7</accession>
<evidence type="ECO:0000313" key="1">
    <source>
        <dbReference type="EMBL" id="KAJ3663934.1"/>
    </source>
</evidence>
<keyword evidence="2" id="KW-1185">Reference proteome</keyword>
<proteinExistence type="predicted"/>
<dbReference type="AlphaFoldDB" id="A0AA38IZR7"/>
<organism evidence="1 2">
    <name type="scientific">Zophobas morio</name>
    <dbReference type="NCBI Taxonomy" id="2755281"/>
    <lineage>
        <taxon>Eukaryota</taxon>
        <taxon>Metazoa</taxon>
        <taxon>Ecdysozoa</taxon>
        <taxon>Arthropoda</taxon>
        <taxon>Hexapoda</taxon>
        <taxon>Insecta</taxon>
        <taxon>Pterygota</taxon>
        <taxon>Neoptera</taxon>
        <taxon>Endopterygota</taxon>
        <taxon>Coleoptera</taxon>
        <taxon>Polyphaga</taxon>
        <taxon>Cucujiformia</taxon>
        <taxon>Tenebrionidae</taxon>
        <taxon>Zophobas</taxon>
    </lineage>
</organism>
<reference evidence="1" key="1">
    <citation type="journal article" date="2023" name="G3 (Bethesda)">
        <title>Whole genome assemblies of Zophobas morio and Tenebrio molitor.</title>
        <authorList>
            <person name="Kaur S."/>
            <person name="Stinson S.A."/>
            <person name="diCenzo G.C."/>
        </authorList>
    </citation>
    <scope>NUCLEOTIDE SEQUENCE</scope>
    <source>
        <strain evidence="1">QUZm001</strain>
    </source>
</reference>
<gene>
    <name evidence="1" type="ORF">Zmor_008149</name>
</gene>